<dbReference type="EMBL" id="AZDV01000002">
    <property type="protein sequence ID" value="KRK96669.1"/>
    <property type="molecule type" value="Genomic_DNA"/>
</dbReference>
<protein>
    <submittedName>
        <fullName evidence="2">Uncharacterized protein</fullName>
    </submittedName>
</protein>
<feature type="region of interest" description="Disordered" evidence="1">
    <location>
        <begin position="1"/>
        <end position="20"/>
    </location>
</feature>
<organism evidence="2 3">
    <name type="scientific">Levilactobacillus acidifarinae DSM 19394 = JCM 15949</name>
    <dbReference type="NCBI Taxonomy" id="1423715"/>
    <lineage>
        <taxon>Bacteria</taxon>
        <taxon>Bacillati</taxon>
        <taxon>Bacillota</taxon>
        <taxon>Bacilli</taxon>
        <taxon>Lactobacillales</taxon>
        <taxon>Lactobacillaceae</taxon>
        <taxon>Levilactobacillus</taxon>
    </lineage>
</organism>
<keyword evidence="3" id="KW-1185">Reference proteome</keyword>
<dbReference type="PATRIC" id="fig|1423715.3.peg.1793"/>
<evidence type="ECO:0000256" key="1">
    <source>
        <dbReference type="SAM" id="MobiDB-lite"/>
    </source>
</evidence>
<dbReference type="RefSeq" id="WP_146999945.1">
    <property type="nucleotide sequence ID" value="NZ_AZDV01000002.1"/>
</dbReference>
<sequence length="114" mass="12019">MMNGLTPEQQAALRDDKPQSRRLGETWVAAALAAVDDLIDRGTVNSETVDGDSLKGEIIKSIDCQEVAAMQAKGTIPAESKLSAASHMKAVSSSVRATATIKHAVVTINRNSLS</sequence>
<name>A0A0R1LLA5_9LACO</name>
<accession>A0A0R1LLA5</accession>
<gene>
    <name evidence="2" type="ORF">FD25_GL001747</name>
</gene>
<dbReference type="Proteomes" id="UP000051955">
    <property type="component" value="Unassembled WGS sequence"/>
</dbReference>
<proteinExistence type="predicted"/>
<evidence type="ECO:0000313" key="3">
    <source>
        <dbReference type="Proteomes" id="UP000051955"/>
    </source>
</evidence>
<dbReference type="AlphaFoldDB" id="A0A0R1LLA5"/>
<reference evidence="2 3" key="1">
    <citation type="journal article" date="2015" name="Genome Announc.">
        <title>Expanding the biotechnology potential of lactobacilli through comparative genomics of 213 strains and associated genera.</title>
        <authorList>
            <person name="Sun Z."/>
            <person name="Harris H.M."/>
            <person name="McCann A."/>
            <person name="Guo C."/>
            <person name="Argimon S."/>
            <person name="Zhang W."/>
            <person name="Yang X."/>
            <person name="Jeffery I.B."/>
            <person name="Cooney J.C."/>
            <person name="Kagawa T.F."/>
            <person name="Liu W."/>
            <person name="Song Y."/>
            <person name="Salvetti E."/>
            <person name="Wrobel A."/>
            <person name="Rasinkangas P."/>
            <person name="Parkhill J."/>
            <person name="Rea M.C."/>
            <person name="O'Sullivan O."/>
            <person name="Ritari J."/>
            <person name="Douillard F.P."/>
            <person name="Paul Ross R."/>
            <person name="Yang R."/>
            <person name="Briner A.E."/>
            <person name="Felis G.E."/>
            <person name="de Vos W.M."/>
            <person name="Barrangou R."/>
            <person name="Klaenhammer T.R."/>
            <person name="Caufield P.W."/>
            <person name="Cui Y."/>
            <person name="Zhang H."/>
            <person name="O'Toole P.W."/>
        </authorList>
    </citation>
    <scope>NUCLEOTIDE SEQUENCE [LARGE SCALE GENOMIC DNA]</scope>
    <source>
        <strain evidence="2 3">DSM 19394</strain>
    </source>
</reference>
<comment type="caution">
    <text evidence="2">The sequence shown here is derived from an EMBL/GenBank/DDBJ whole genome shotgun (WGS) entry which is preliminary data.</text>
</comment>
<dbReference type="OrthoDB" id="9993453at2"/>
<evidence type="ECO:0000313" key="2">
    <source>
        <dbReference type="EMBL" id="KRK96669.1"/>
    </source>
</evidence>